<reference evidence="1 2" key="1">
    <citation type="submission" date="2015-03" db="EMBL/GenBank/DDBJ databases">
        <authorList>
            <consortium name="Pathogen Informatics"/>
        </authorList>
    </citation>
    <scope>NUCLEOTIDE SEQUENCE [LARGE SCALE GENOMIC DNA]</scope>
    <source>
        <strain evidence="1 2">D4891</strain>
    </source>
</reference>
<sequence>MRVAGNQNIQPFYLTCGLNIFIQRASHIGIPHAGLAGRGAFVDQRDGQIDFTFKFINVTLQPLNFIACLNAHARRGRNRIIKSKDTV</sequence>
<proteinExistence type="predicted"/>
<dbReference type="EMBL" id="CQPD01000011">
    <property type="protein sequence ID" value="CNT92827.1"/>
    <property type="molecule type" value="Genomic_DNA"/>
</dbReference>
<protein>
    <submittedName>
        <fullName evidence="1">Uncharacterized protein</fullName>
    </submittedName>
</protein>
<dbReference type="AlphaFoldDB" id="A0A655C2J8"/>
<accession>A0A655C2J8</accession>
<evidence type="ECO:0000313" key="1">
    <source>
        <dbReference type="EMBL" id="CNT92827.1"/>
    </source>
</evidence>
<gene>
    <name evidence="1" type="ORF">ERS008207_01368</name>
</gene>
<evidence type="ECO:0000313" key="2">
    <source>
        <dbReference type="Proteomes" id="UP000042394"/>
    </source>
</evidence>
<name>A0A655C2J8_SALET</name>
<dbReference type="Proteomes" id="UP000042394">
    <property type="component" value="Unassembled WGS sequence"/>
</dbReference>
<organism evidence="1 2">
    <name type="scientific">Salmonella enterica subsp. enterica serovar Bovismorbificans</name>
    <dbReference type="NCBI Taxonomy" id="58097"/>
    <lineage>
        <taxon>Bacteria</taxon>
        <taxon>Pseudomonadati</taxon>
        <taxon>Pseudomonadota</taxon>
        <taxon>Gammaproteobacteria</taxon>
        <taxon>Enterobacterales</taxon>
        <taxon>Enterobacteriaceae</taxon>
        <taxon>Salmonella</taxon>
    </lineage>
</organism>